<dbReference type="PRINTS" id="PR00723">
    <property type="entry name" value="SUBTILISIN"/>
</dbReference>
<dbReference type="InterPro" id="IPR002884">
    <property type="entry name" value="P_dom"/>
</dbReference>
<feature type="active site" description="Charge relay system" evidence="4">
    <location>
        <position position="217"/>
    </location>
</feature>
<proteinExistence type="inferred from homology"/>
<keyword evidence="2 4" id="KW-0378">Hydrolase</keyword>
<evidence type="ECO:0000256" key="3">
    <source>
        <dbReference type="ARBA" id="ARBA00022825"/>
    </source>
</evidence>
<dbReference type="PROSITE" id="PS51829">
    <property type="entry name" value="P_HOMO_B"/>
    <property type="match status" value="1"/>
</dbReference>
<reference evidence="7 8" key="1">
    <citation type="submission" date="2023-01" db="EMBL/GenBank/DDBJ databases">
        <title>Novel diversity within Roseofilum (Cyanobacteria; Desertifilaceae) from marine benthic mats with descriptions of four novel species.</title>
        <authorList>
            <person name="Wang Y."/>
            <person name="Berthold D.E."/>
            <person name="Hu J."/>
            <person name="Lefler F.W."/>
            <person name="Laughinghouse H.D. IV."/>
        </authorList>
    </citation>
    <scope>NUCLEOTIDE SEQUENCE [LARGE SCALE GENOMIC DNA]</scope>
    <source>
        <strain evidence="7 8">BLCC-M114</strain>
    </source>
</reference>
<dbReference type="PANTHER" id="PTHR42884">
    <property type="entry name" value="PROPROTEIN CONVERTASE SUBTILISIN/KEXIN-RELATED"/>
    <property type="match status" value="1"/>
</dbReference>
<name>A0ABT7B7R1_9CYAN</name>
<evidence type="ECO:0000256" key="1">
    <source>
        <dbReference type="ARBA" id="ARBA00022670"/>
    </source>
</evidence>
<keyword evidence="8" id="KW-1185">Reference proteome</keyword>
<evidence type="ECO:0000313" key="7">
    <source>
        <dbReference type="EMBL" id="MDJ1174832.1"/>
    </source>
</evidence>
<dbReference type="SUPFAM" id="SSF52743">
    <property type="entry name" value="Subtilisin-like"/>
    <property type="match status" value="1"/>
</dbReference>
<dbReference type="InterPro" id="IPR008979">
    <property type="entry name" value="Galactose-bd-like_sf"/>
</dbReference>
<dbReference type="InterPro" id="IPR015500">
    <property type="entry name" value="Peptidase_S8_subtilisin-rel"/>
</dbReference>
<dbReference type="Proteomes" id="UP001235849">
    <property type="component" value="Unassembled WGS sequence"/>
</dbReference>
<dbReference type="PANTHER" id="PTHR42884:SF14">
    <property type="entry name" value="NEUROENDOCRINE CONVERTASE 1"/>
    <property type="match status" value="1"/>
</dbReference>
<organism evidence="7 8">
    <name type="scientific">Roseofilum capinflatum BLCC-M114</name>
    <dbReference type="NCBI Taxonomy" id="3022440"/>
    <lineage>
        <taxon>Bacteria</taxon>
        <taxon>Bacillati</taxon>
        <taxon>Cyanobacteriota</taxon>
        <taxon>Cyanophyceae</taxon>
        <taxon>Desertifilales</taxon>
        <taxon>Desertifilaceae</taxon>
        <taxon>Roseofilum</taxon>
        <taxon>Roseofilum capinflatum</taxon>
    </lineage>
</organism>
<dbReference type="Gene3D" id="2.60.120.260">
    <property type="entry name" value="Galactose-binding domain-like"/>
    <property type="match status" value="1"/>
</dbReference>
<dbReference type="Pfam" id="PF01483">
    <property type="entry name" value="P_proprotein"/>
    <property type="match status" value="1"/>
</dbReference>
<dbReference type="EMBL" id="JAQOSO010000069">
    <property type="protein sequence ID" value="MDJ1174832.1"/>
    <property type="molecule type" value="Genomic_DNA"/>
</dbReference>
<accession>A0ABT7B7R1</accession>
<evidence type="ECO:0000259" key="6">
    <source>
        <dbReference type="PROSITE" id="PS51829"/>
    </source>
</evidence>
<protein>
    <submittedName>
        <fullName evidence="7">S8 family serine peptidase</fullName>
    </submittedName>
</protein>
<dbReference type="Pfam" id="PF00082">
    <property type="entry name" value="Peptidase_S8"/>
    <property type="match status" value="1"/>
</dbReference>
<dbReference type="InterPro" id="IPR036852">
    <property type="entry name" value="Peptidase_S8/S53_dom_sf"/>
</dbReference>
<dbReference type="PROSITE" id="PS51892">
    <property type="entry name" value="SUBTILASE"/>
    <property type="match status" value="1"/>
</dbReference>
<evidence type="ECO:0000256" key="4">
    <source>
        <dbReference type="PROSITE-ProRule" id="PRU01240"/>
    </source>
</evidence>
<evidence type="ECO:0000313" key="8">
    <source>
        <dbReference type="Proteomes" id="UP001235849"/>
    </source>
</evidence>
<dbReference type="RefSeq" id="WP_283767152.1">
    <property type="nucleotide sequence ID" value="NZ_JAQOSO010000069.1"/>
</dbReference>
<dbReference type="Gene3D" id="3.40.50.200">
    <property type="entry name" value="Peptidase S8/S53 domain"/>
    <property type="match status" value="2"/>
</dbReference>
<evidence type="ECO:0000256" key="2">
    <source>
        <dbReference type="ARBA" id="ARBA00022801"/>
    </source>
</evidence>
<dbReference type="PROSITE" id="PS00138">
    <property type="entry name" value="SUBTILASE_SER"/>
    <property type="match status" value="1"/>
</dbReference>
<gene>
    <name evidence="7" type="ORF">PMG25_12075</name>
</gene>
<comment type="caution">
    <text evidence="7">The sequence shown here is derived from an EMBL/GenBank/DDBJ whole genome shotgun (WGS) entry which is preliminary data.</text>
</comment>
<feature type="region of interest" description="Disordered" evidence="5">
    <location>
        <begin position="97"/>
        <end position="118"/>
    </location>
</feature>
<feature type="non-terminal residue" evidence="7">
    <location>
        <position position="1"/>
    </location>
</feature>
<dbReference type="InterPro" id="IPR000209">
    <property type="entry name" value="Peptidase_S8/S53_dom"/>
</dbReference>
<sequence>GGRNDETLPDVMANGTQWNEAISDIWRLLPGGRNDETLPDVMANGTQWSEAISKFFVRTLSGEYGEQPAQALQGYFEQELAQPDIALEWYGGRGNPSLGGVPHTQSPQVGGASVPLSPSVPQSEETVIHYLTNQLIHRIGEEPQILLDLLSFYQRPEGVDPLEYPNLNPHDPDVINLLNSYQWHLRSDENPDADANISQVNQQENLQGRDVVIGVIDNGFEVTDTERSLVGHADLSANYREDLSYDFDEEDSIPSRVVSSEAVYQGENRTLGDWGANSMFGFRSPHSGLIQNATLNLDIEYESVEDLEIYLYWHEKSETSPLPVEKRLKIKSIGEDLTEVDLTSHLRGQPASTLWGLEIIDTNYVFGKTGTLNDWSFDLDTVNAHGTAVVGVSSGDANNDLGVNGVAGSSGWAGLRVGGNGATDNEMQRALSYQNNEIDIYNNSWGLGFFKSPFPDSLDELELGTKQGRNGLGNIYVFAGANAGQAGGNVNYNAFANSRHTIAVAAIDHEGKQAVYSEPGAPLLVSAYSDNGTSEDYVGITTTAPYQDDGDDTNDYIRGGFGGTSSAAPVVSGVVALMLEANPNLTARDVQHILVETAQKNDPNDEDWIRNGAGYWVNHKYGFGAVDAQAAVERAKIWILESVAEEVMISQGKVVNEPIEDNSELSSTLTFDSSNQMNVEWVEVEFNADHEYKGDLEIVLEHRYINNFGEEVVTESVLSEQHFNGRYLGDDDSHNWRFTSARHWWEPSRGEWKLRVNDEYVGHDSEDNQWHNWKLNVYGNPKSFDKVLSEIYLDQGNNEIGIYGQGYDMSNLAIGEEFKIVSHAQSVDTDFYGNIKTDLHDVSVTKLVDGGFVVIWGHWESNSDDRSPFPPPYLRLIADIYGQRYDRYGIPSGDIFQVNSYTQSVQWKPSVASLTDGGFVVAWGSQNSTRENSYFGVQARRYDSKGIPIGEEFQVNYDTYYDENYLSLIGLTNGGFIISWNTEDRNGVDQGTYGKLYDYNGLPVSPEFPVNWYSQNNQDLEYPASWYPQNNQDGSNWILYGQRYDRNGVPILALEN</sequence>
<evidence type="ECO:0000256" key="5">
    <source>
        <dbReference type="SAM" id="MobiDB-lite"/>
    </source>
</evidence>
<dbReference type="InterPro" id="IPR023828">
    <property type="entry name" value="Peptidase_S8_Ser-AS"/>
</dbReference>
<keyword evidence="3 4" id="KW-0720">Serine protease</keyword>
<feature type="active site" description="Charge relay system" evidence="4">
    <location>
        <position position="385"/>
    </location>
</feature>
<dbReference type="SUPFAM" id="SSF49785">
    <property type="entry name" value="Galactose-binding domain-like"/>
    <property type="match status" value="1"/>
</dbReference>
<keyword evidence="1 4" id="KW-0645">Protease</keyword>
<feature type="active site" description="Charge relay system" evidence="4">
    <location>
        <position position="565"/>
    </location>
</feature>
<comment type="similarity">
    <text evidence="4">Belongs to the peptidase S8 family.</text>
</comment>
<feature type="domain" description="P/Homo B" evidence="6">
    <location>
        <begin position="642"/>
        <end position="783"/>
    </location>
</feature>